<protein>
    <recommendedName>
        <fullName evidence="3">Cohesin domain-containing protein</fullName>
    </recommendedName>
</protein>
<dbReference type="EMBL" id="MFJF01000032">
    <property type="protein sequence ID" value="OGG05496.1"/>
    <property type="molecule type" value="Genomic_DNA"/>
</dbReference>
<organism evidence="1 2">
    <name type="scientific">Candidatus Gottesmanbacteria bacterium RIFCSPHIGHO2_01_FULL_40_15</name>
    <dbReference type="NCBI Taxonomy" id="1798376"/>
    <lineage>
        <taxon>Bacteria</taxon>
        <taxon>Candidatus Gottesmaniibacteriota</taxon>
    </lineage>
</organism>
<dbReference type="AlphaFoldDB" id="A0A1F5YZD0"/>
<evidence type="ECO:0008006" key="3">
    <source>
        <dbReference type="Google" id="ProtNLM"/>
    </source>
</evidence>
<name>A0A1F5YZD0_9BACT</name>
<reference evidence="1 2" key="1">
    <citation type="journal article" date="2016" name="Nat. Commun.">
        <title>Thousands of microbial genomes shed light on interconnected biogeochemical processes in an aquifer system.</title>
        <authorList>
            <person name="Anantharaman K."/>
            <person name="Brown C.T."/>
            <person name="Hug L.A."/>
            <person name="Sharon I."/>
            <person name="Castelle C.J."/>
            <person name="Probst A.J."/>
            <person name="Thomas B.C."/>
            <person name="Singh A."/>
            <person name="Wilkins M.J."/>
            <person name="Karaoz U."/>
            <person name="Brodie E.L."/>
            <person name="Williams K.H."/>
            <person name="Hubbard S.S."/>
            <person name="Banfield J.F."/>
        </authorList>
    </citation>
    <scope>NUCLEOTIDE SEQUENCE [LARGE SCALE GENOMIC DNA]</scope>
</reference>
<comment type="caution">
    <text evidence="1">The sequence shown here is derived from an EMBL/GenBank/DDBJ whole genome shotgun (WGS) entry which is preliminary data.</text>
</comment>
<evidence type="ECO:0000313" key="1">
    <source>
        <dbReference type="EMBL" id="OGG05496.1"/>
    </source>
</evidence>
<accession>A0A1F5YZD0</accession>
<gene>
    <name evidence="1" type="ORF">A2777_04460</name>
</gene>
<proteinExistence type="predicted"/>
<dbReference type="Proteomes" id="UP000177354">
    <property type="component" value="Unassembled WGS sequence"/>
</dbReference>
<evidence type="ECO:0000313" key="2">
    <source>
        <dbReference type="Proteomes" id="UP000177354"/>
    </source>
</evidence>
<sequence length="263" mass="28216">MLKKFKNSEKNKFFLIIALLVFIPLGIYATGLVQDIRNRAAGTNEVGLRFSPMSGIYKPGDVIDLKVTLHKLVSRSINVSGAQAVFTVSDKFNVGEVNCQSPFDGLPFVKVNGQTVTVFCAINTFTSPVPVTSSDLPFASVSLTVSQQALEGQALIEFVSTRVTESGISGQAPDVSTAGTSATFTIVIPPTCPRGDMGNLDCDNFGCIDTADFELFRQAYGKTVGEITVPTGQHTPDLVTDSFNMIDTADYEILRSNFGTCSN</sequence>